<accession>A0A377GGV9</accession>
<dbReference type="PANTHER" id="PTHR31250:SF27">
    <property type="entry name" value="IQ DOMAIN-CONTAINING PROTEIN IQM5"/>
    <property type="match status" value="1"/>
</dbReference>
<dbReference type="STRING" id="464.Lgor_1979"/>
<reference evidence="5 7" key="2">
    <citation type="submission" date="2018-06" db="EMBL/GenBank/DDBJ databases">
        <authorList>
            <consortium name="Pathogen Informatics"/>
            <person name="Doyle S."/>
        </authorList>
    </citation>
    <scope>NUCLEOTIDE SEQUENCE [LARGE SCALE GENOMIC DNA]</scope>
    <source>
        <strain evidence="5 7">NCTC11401</strain>
    </source>
</reference>
<keyword evidence="3" id="KW-0175">Coiled coil</keyword>
<dbReference type="OrthoDB" id="5654135at2"/>
<dbReference type="PANTHER" id="PTHR31250">
    <property type="entry name" value="IQ DOMAIN-CONTAINING PROTEIN IQM3"/>
    <property type="match status" value="1"/>
</dbReference>
<feature type="coiled-coil region" evidence="3">
    <location>
        <begin position="368"/>
        <end position="422"/>
    </location>
</feature>
<evidence type="ECO:0000313" key="6">
    <source>
        <dbReference type="Proteomes" id="UP000186808"/>
    </source>
</evidence>
<protein>
    <submittedName>
        <fullName evidence="5">Uncharacterized protein</fullName>
    </submittedName>
</protein>
<comment type="subcellular location">
    <subcellularLocation>
        <location evidence="1">Cytoplasm</location>
    </subcellularLocation>
</comment>
<dbReference type="RefSeq" id="WP_058468460.1">
    <property type="nucleotide sequence ID" value="NZ_CAAAIX010000008.1"/>
</dbReference>
<dbReference type="Proteomes" id="UP000254374">
    <property type="component" value="Unassembled WGS sequence"/>
</dbReference>
<dbReference type="EMBL" id="FTNL01000009">
    <property type="protein sequence ID" value="SIR25459.1"/>
    <property type="molecule type" value="Genomic_DNA"/>
</dbReference>
<dbReference type="GO" id="GO:0005737">
    <property type="term" value="C:cytoplasm"/>
    <property type="evidence" value="ECO:0007669"/>
    <property type="project" value="UniProtKB-SubCell"/>
</dbReference>
<dbReference type="InterPro" id="IPR044159">
    <property type="entry name" value="IQM"/>
</dbReference>
<evidence type="ECO:0000313" key="5">
    <source>
        <dbReference type="EMBL" id="STO24069.1"/>
    </source>
</evidence>
<proteinExistence type="predicted"/>
<evidence type="ECO:0000256" key="1">
    <source>
        <dbReference type="ARBA" id="ARBA00004496"/>
    </source>
</evidence>
<gene>
    <name evidence="5" type="ORF">NCTC11401_00875</name>
    <name evidence="4" type="ORF">SAMN05421777_1099</name>
</gene>
<evidence type="ECO:0000256" key="3">
    <source>
        <dbReference type="SAM" id="Coils"/>
    </source>
</evidence>
<keyword evidence="2" id="KW-0963">Cytoplasm</keyword>
<keyword evidence="6" id="KW-1185">Reference proteome</keyword>
<sequence>MVLSVNDLKNGAIYLDIKGTLAERIDFAWSVYSTEDNFEREEKKAALKFLIFAFDITDTNKINEQLIQLMAKREQYKDKNPEYIPGKSPTLPFDPGVVIPQKTAEHGQADVKEIKEAIESNELLDVNNRSKQLDSHKQTKFLTPEERAEKRVHIRNGKFKCHGRDVDTSNMISHDKKGFAAFTLNTNGELSIFNHHGMADRVAHSSMNAGAPVVAAGEIEIKGGVLKTITTHSGHYHPSLFNVYRFLEHLSRNNVDISQAKVVTFTDPSTSLHHLQSTPVYFSAYPKALYETPATQIHIEMNKIINENIDSINQQLKSYQKAGIKTSLFKLKDKLSGSDLTERRAELAATFEANINSFKAGLVNTLSASELKEKINELNTLISDYQSKNEELSSGGRLAKTMDMFKERVNDLKSAQDEIEQKSTSMKKIS</sequence>
<reference evidence="4 6" key="1">
    <citation type="submission" date="2017-01" db="EMBL/GenBank/DDBJ databases">
        <authorList>
            <person name="Varghese N."/>
            <person name="Submissions S."/>
        </authorList>
    </citation>
    <scope>NUCLEOTIDE SEQUENCE [LARGE SCALE GENOMIC DNA]</scope>
    <source>
        <strain evidence="4 6">ATCC 33342</strain>
    </source>
</reference>
<dbReference type="AlphaFoldDB" id="A0A377GGV9"/>
<evidence type="ECO:0000313" key="7">
    <source>
        <dbReference type="Proteomes" id="UP000254374"/>
    </source>
</evidence>
<evidence type="ECO:0000256" key="2">
    <source>
        <dbReference type="ARBA" id="ARBA00022490"/>
    </source>
</evidence>
<organism evidence="5 7">
    <name type="scientific">Fluoribacter gormanii</name>
    <dbReference type="NCBI Taxonomy" id="464"/>
    <lineage>
        <taxon>Bacteria</taxon>
        <taxon>Pseudomonadati</taxon>
        <taxon>Pseudomonadota</taxon>
        <taxon>Gammaproteobacteria</taxon>
        <taxon>Legionellales</taxon>
        <taxon>Legionellaceae</taxon>
        <taxon>Fluoribacter</taxon>
    </lineage>
</organism>
<evidence type="ECO:0000313" key="4">
    <source>
        <dbReference type="EMBL" id="SIR25459.1"/>
    </source>
</evidence>
<name>A0A377GGV9_9GAMM</name>
<dbReference type="Proteomes" id="UP000186808">
    <property type="component" value="Unassembled WGS sequence"/>
</dbReference>
<dbReference type="EMBL" id="UGGV01000001">
    <property type="protein sequence ID" value="STO24069.1"/>
    <property type="molecule type" value="Genomic_DNA"/>
</dbReference>